<dbReference type="SMART" id="SM00388">
    <property type="entry name" value="HisKA"/>
    <property type="match status" value="1"/>
</dbReference>
<dbReference type="InterPro" id="IPR035965">
    <property type="entry name" value="PAS-like_dom_sf"/>
</dbReference>
<evidence type="ECO:0000256" key="3">
    <source>
        <dbReference type="ARBA" id="ARBA00022553"/>
    </source>
</evidence>
<feature type="transmembrane region" description="Helical" evidence="10">
    <location>
        <begin position="6"/>
        <end position="27"/>
    </location>
</feature>
<dbReference type="EMBL" id="VBRY01000004">
    <property type="protein sequence ID" value="TLS67966.1"/>
    <property type="molecule type" value="Genomic_DNA"/>
</dbReference>
<dbReference type="PANTHER" id="PTHR43065:SF42">
    <property type="entry name" value="TWO-COMPONENT SENSOR PPRA"/>
    <property type="match status" value="1"/>
</dbReference>
<dbReference type="SUPFAM" id="SSF55874">
    <property type="entry name" value="ATPase domain of HSP90 chaperone/DNA topoisomerase II/histidine kinase"/>
    <property type="match status" value="1"/>
</dbReference>
<evidence type="ECO:0000259" key="12">
    <source>
        <dbReference type="PROSITE" id="PS50110"/>
    </source>
</evidence>
<dbReference type="PROSITE" id="PS50113">
    <property type="entry name" value="PAC"/>
    <property type="match status" value="1"/>
</dbReference>
<dbReference type="Pfam" id="PF00512">
    <property type="entry name" value="HisKA"/>
    <property type="match status" value="1"/>
</dbReference>
<dbReference type="InterPro" id="IPR003661">
    <property type="entry name" value="HisK_dim/P_dom"/>
</dbReference>
<dbReference type="SMART" id="SM00448">
    <property type="entry name" value="REC"/>
    <property type="match status" value="1"/>
</dbReference>
<organism evidence="15 16">
    <name type="scientific">Mariprofundus erugo</name>
    <dbReference type="NCBI Taxonomy" id="2528639"/>
    <lineage>
        <taxon>Bacteria</taxon>
        <taxon>Pseudomonadati</taxon>
        <taxon>Pseudomonadota</taxon>
        <taxon>Candidatius Mariprofundia</taxon>
        <taxon>Mariprofundales</taxon>
        <taxon>Mariprofundaceae</taxon>
        <taxon>Mariprofundus</taxon>
    </lineage>
</organism>
<dbReference type="InterPro" id="IPR036097">
    <property type="entry name" value="HisK_dim/P_sf"/>
</dbReference>
<evidence type="ECO:0000256" key="9">
    <source>
        <dbReference type="PROSITE-ProRule" id="PRU00169"/>
    </source>
</evidence>
<feature type="transmembrane region" description="Helical" evidence="10">
    <location>
        <begin position="274"/>
        <end position="295"/>
    </location>
</feature>
<dbReference type="Gene3D" id="1.10.287.130">
    <property type="match status" value="1"/>
</dbReference>
<proteinExistence type="predicted"/>
<dbReference type="CDD" id="cd00082">
    <property type="entry name" value="HisKA"/>
    <property type="match status" value="1"/>
</dbReference>
<evidence type="ECO:0000313" key="15">
    <source>
        <dbReference type="EMBL" id="TLS67966.1"/>
    </source>
</evidence>
<dbReference type="InterPro" id="IPR005467">
    <property type="entry name" value="His_kinase_dom"/>
</dbReference>
<keyword evidence="5" id="KW-0547">Nucleotide-binding</keyword>
<dbReference type="InterPro" id="IPR011006">
    <property type="entry name" value="CheY-like_superfamily"/>
</dbReference>
<evidence type="ECO:0000259" key="13">
    <source>
        <dbReference type="PROSITE" id="PS50112"/>
    </source>
</evidence>
<evidence type="ECO:0000256" key="6">
    <source>
        <dbReference type="ARBA" id="ARBA00022777"/>
    </source>
</evidence>
<dbReference type="PROSITE" id="PS50110">
    <property type="entry name" value="RESPONSE_REGULATORY"/>
    <property type="match status" value="1"/>
</dbReference>
<feature type="domain" description="PAC" evidence="14">
    <location>
        <begin position="393"/>
        <end position="445"/>
    </location>
</feature>
<keyword evidence="6" id="KW-0418">Kinase</keyword>
<dbReference type="Gene3D" id="3.30.450.20">
    <property type="entry name" value="PAS domain"/>
    <property type="match status" value="1"/>
</dbReference>
<evidence type="ECO:0000256" key="7">
    <source>
        <dbReference type="ARBA" id="ARBA00022840"/>
    </source>
</evidence>
<dbReference type="Pfam" id="PF00072">
    <property type="entry name" value="Response_reg"/>
    <property type="match status" value="1"/>
</dbReference>
<keyword evidence="8" id="KW-0902">Two-component regulatory system</keyword>
<evidence type="ECO:0000256" key="8">
    <source>
        <dbReference type="ARBA" id="ARBA00023012"/>
    </source>
</evidence>
<dbReference type="GO" id="GO:0006355">
    <property type="term" value="P:regulation of DNA-templated transcription"/>
    <property type="evidence" value="ECO:0007669"/>
    <property type="project" value="InterPro"/>
</dbReference>
<dbReference type="GO" id="GO:0000155">
    <property type="term" value="F:phosphorelay sensor kinase activity"/>
    <property type="evidence" value="ECO:0007669"/>
    <property type="project" value="InterPro"/>
</dbReference>
<feature type="domain" description="Response regulatory" evidence="12">
    <location>
        <begin position="713"/>
        <end position="829"/>
    </location>
</feature>
<dbReference type="PRINTS" id="PR00344">
    <property type="entry name" value="BCTRLSENSOR"/>
</dbReference>
<dbReference type="InterPro" id="IPR000014">
    <property type="entry name" value="PAS"/>
</dbReference>
<dbReference type="CDD" id="cd00130">
    <property type="entry name" value="PAS"/>
    <property type="match status" value="1"/>
</dbReference>
<evidence type="ECO:0000256" key="10">
    <source>
        <dbReference type="SAM" id="Phobius"/>
    </source>
</evidence>
<dbReference type="NCBIfam" id="TIGR00229">
    <property type="entry name" value="sensory_box"/>
    <property type="match status" value="1"/>
</dbReference>
<keyword evidence="10" id="KW-0812">Transmembrane</keyword>
<keyword evidence="3 9" id="KW-0597">Phosphoprotein</keyword>
<dbReference type="GO" id="GO:0005524">
    <property type="term" value="F:ATP binding"/>
    <property type="evidence" value="ECO:0007669"/>
    <property type="project" value="UniProtKB-KW"/>
</dbReference>
<dbReference type="Pfam" id="PF00989">
    <property type="entry name" value="PAS"/>
    <property type="match status" value="1"/>
</dbReference>
<gene>
    <name evidence="15" type="ORF">FEF65_05855</name>
</gene>
<dbReference type="SMART" id="SM00091">
    <property type="entry name" value="PAS"/>
    <property type="match status" value="1"/>
</dbReference>
<name>A0A5R9GNP2_9PROT</name>
<dbReference type="SUPFAM" id="SSF55785">
    <property type="entry name" value="PYP-like sensor domain (PAS domain)"/>
    <property type="match status" value="1"/>
</dbReference>
<dbReference type="PANTHER" id="PTHR43065">
    <property type="entry name" value="SENSOR HISTIDINE KINASE"/>
    <property type="match status" value="1"/>
</dbReference>
<protein>
    <recommendedName>
        <fullName evidence="2">histidine kinase</fullName>
        <ecNumber evidence="2">2.7.13.3</ecNumber>
    </recommendedName>
</protein>
<comment type="catalytic activity">
    <reaction evidence="1">
        <text>ATP + protein L-histidine = ADP + protein N-phospho-L-histidine.</text>
        <dbReference type="EC" id="2.7.13.3"/>
    </reaction>
</comment>
<keyword evidence="10" id="KW-1133">Transmembrane helix</keyword>
<dbReference type="Gene3D" id="3.40.50.2300">
    <property type="match status" value="1"/>
</dbReference>
<keyword evidence="10" id="KW-0472">Membrane</keyword>
<evidence type="ECO:0000259" key="11">
    <source>
        <dbReference type="PROSITE" id="PS50109"/>
    </source>
</evidence>
<evidence type="ECO:0000256" key="2">
    <source>
        <dbReference type="ARBA" id="ARBA00012438"/>
    </source>
</evidence>
<keyword evidence="16" id="KW-1185">Reference proteome</keyword>
<evidence type="ECO:0000256" key="4">
    <source>
        <dbReference type="ARBA" id="ARBA00022679"/>
    </source>
</evidence>
<feature type="domain" description="PAS" evidence="13">
    <location>
        <begin position="320"/>
        <end position="391"/>
    </location>
</feature>
<dbReference type="InterPro" id="IPR003594">
    <property type="entry name" value="HATPase_dom"/>
</dbReference>
<reference evidence="15 16" key="1">
    <citation type="journal article" date="2019" name="Appl. Environ. Microbiol.">
        <title>Environmental Evidence and Genomic Insight of Iron-oxidizing Bacteria Preference Towards More Corrosion Resistant Stainless Steel at Higher Salinities.</title>
        <authorList>
            <person name="Garrison C.E."/>
            <person name="Price K.A."/>
            <person name="Field E.K."/>
        </authorList>
    </citation>
    <scope>NUCLEOTIDE SEQUENCE [LARGE SCALE GENOMIC DNA]</scope>
    <source>
        <strain evidence="15 16">P3</strain>
    </source>
</reference>
<keyword evidence="4" id="KW-0808">Transferase</keyword>
<dbReference type="InterPro" id="IPR004358">
    <property type="entry name" value="Sig_transdc_His_kin-like_C"/>
</dbReference>
<dbReference type="AlphaFoldDB" id="A0A5R9GNP2"/>
<dbReference type="Pfam" id="PF02518">
    <property type="entry name" value="HATPase_c"/>
    <property type="match status" value="1"/>
</dbReference>
<feature type="modified residue" description="4-aspartylphosphate" evidence="9">
    <location>
        <position position="764"/>
    </location>
</feature>
<dbReference type="InterPro" id="IPR000700">
    <property type="entry name" value="PAS-assoc_C"/>
</dbReference>
<sequence length="832" mass="93599">MSKHIHFKTAAILFGGLLISIILFLFIKSWEEKNRLHEFRYKAADYGAAIHTEFEHIQKAVGLVRYLIEHDINIEDDNPTKPDDFMPMAEKIIIDDPQLHSIIWSVIDQQHDNHFRILYINQGENTDIAHTDIRPGDYYDPYIESALAKSQGSPVAFVHQDHTADGHDLSFVAPVYDLKSSSKEVLGALIVEWHIDGLIERASRKLHVSSQHTSLYIVSDDREKQAVYTRLSDHHSPAANTAHTDITDTIKFDFAGQHWQLEVEATPKYLHEHAIALAWQAFLFGILLTVFFVWYTHTTNMQKQRIEQQVTLRTRELTHSKDTLKRIIDNLQDTYYQTDINGYITLVSASIHDLYGFTPEEMIGTPITDYLVAPTDRAGLLHALSEADDGKIRNYEINGIRKDKNHVWSAINAQFLYDESGAITGIEGTIRDITERRLNEIEKERMQRQLEHTQRLESLGVLAGGIAHDFNNLLAAIMGNASLANRTIAEKPHESREYLAQIVRSSEQAAGLCQQMLAYAGKGQFVIEPINLSALVNETSKLLEVSIPPSIHLNYRLNDSIPYINADKAQLQQVIMNLITNASEAIGEHNGTINIWTGIFFADYSFLQGCVSTTQKPSPGFYCFIEVIDDGCGMDTETMSKIFDPFFTTKFTGRGLGMSAVVGIITGHSGALKCISTPGKGTSFRALFPVSQEQPDLTASTEAGIIKSHYSGIVLLVDDDLIIREVASIMLMEMGFNVVQAIDGLHAIETFRKIHHEVTFVLMDLSMPNMDGLTAFMQMREIDENVKVIISSGYNEMDAARKLSGHGLGGWLKKPYTIESLEQRVHQIMRNP</sequence>
<dbReference type="PROSITE" id="PS50109">
    <property type="entry name" value="HIS_KIN"/>
    <property type="match status" value="1"/>
</dbReference>
<dbReference type="SMART" id="SM00086">
    <property type="entry name" value="PAC"/>
    <property type="match status" value="1"/>
</dbReference>
<dbReference type="Proteomes" id="UP000306585">
    <property type="component" value="Unassembled WGS sequence"/>
</dbReference>
<keyword evidence="7" id="KW-0067">ATP-binding</keyword>
<feature type="domain" description="Histidine kinase" evidence="11">
    <location>
        <begin position="465"/>
        <end position="692"/>
    </location>
</feature>
<dbReference type="RefSeq" id="WP_138238863.1">
    <property type="nucleotide sequence ID" value="NZ_VBRY01000004.1"/>
</dbReference>
<dbReference type="InterPro" id="IPR036890">
    <property type="entry name" value="HATPase_C_sf"/>
</dbReference>
<evidence type="ECO:0000256" key="1">
    <source>
        <dbReference type="ARBA" id="ARBA00000085"/>
    </source>
</evidence>
<dbReference type="PROSITE" id="PS50112">
    <property type="entry name" value="PAS"/>
    <property type="match status" value="1"/>
</dbReference>
<evidence type="ECO:0000313" key="16">
    <source>
        <dbReference type="Proteomes" id="UP000306585"/>
    </source>
</evidence>
<dbReference type="SMART" id="SM00387">
    <property type="entry name" value="HATPase_c"/>
    <property type="match status" value="1"/>
</dbReference>
<accession>A0A5R9GNP2</accession>
<dbReference type="SUPFAM" id="SSF47384">
    <property type="entry name" value="Homodimeric domain of signal transducing histidine kinase"/>
    <property type="match status" value="1"/>
</dbReference>
<dbReference type="InterPro" id="IPR013767">
    <property type="entry name" value="PAS_fold"/>
</dbReference>
<dbReference type="InterPro" id="IPR001610">
    <property type="entry name" value="PAC"/>
</dbReference>
<dbReference type="SUPFAM" id="SSF52172">
    <property type="entry name" value="CheY-like"/>
    <property type="match status" value="1"/>
</dbReference>
<evidence type="ECO:0000259" key="14">
    <source>
        <dbReference type="PROSITE" id="PS50113"/>
    </source>
</evidence>
<dbReference type="Gene3D" id="3.30.565.10">
    <property type="entry name" value="Histidine kinase-like ATPase, C-terminal domain"/>
    <property type="match status" value="1"/>
</dbReference>
<dbReference type="CDD" id="cd17546">
    <property type="entry name" value="REC_hyHK_CKI1_RcsC-like"/>
    <property type="match status" value="1"/>
</dbReference>
<evidence type="ECO:0000256" key="5">
    <source>
        <dbReference type="ARBA" id="ARBA00022741"/>
    </source>
</evidence>
<comment type="caution">
    <text evidence="15">The sequence shown here is derived from an EMBL/GenBank/DDBJ whole genome shotgun (WGS) entry which is preliminary data.</text>
</comment>
<dbReference type="EC" id="2.7.13.3" evidence="2"/>
<dbReference type="InterPro" id="IPR001789">
    <property type="entry name" value="Sig_transdc_resp-reg_receiver"/>
</dbReference>